<proteinExistence type="predicted"/>
<dbReference type="VEuPathDB" id="FungiDB:FUN_004751"/>
<name>A0A2I1HT40_9GLOM</name>
<keyword evidence="3" id="KW-1185">Reference proteome</keyword>
<feature type="compositionally biased region" description="Low complexity" evidence="1">
    <location>
        <begin position="164"/>
        <end position="189"/>
    </location>
</feature>
<organism evidence="2 3">
    <name type="scientific">Rhizophagus irregularis</name>
    <dbReference type="NCBI Taxonomy" id="588596"/>
    <lineage>
        <taxon>Eukaryota</taxon>
        <taxon>Fungi</taxon>
        <taxon>Fungi incertae sedis</taxon>
        <taxon>Mucoromycota</taxon>
        <taxon>Glomeromycotina</taxon>
        <taxon>Glomeromycetes</taxon>
        <taxon>Glomerales</taxon>
        <taxon>Glomeraceae</taxon>
        <taxon>Rhizophagus</taxon>
    </lineage>
</organism>
<evidence type="ECO:0000256" key="1">
    <source>
        <dbReference type="SAM" id="MobiDB-lite"/>
    </source>
</evidence>
<dbReference type="Proteomes" id="UP000234323">
    <property type="component" value="Unassembled WGS sequence"/>
</dbReference>
<sequence length="189" mass="21537">MHETANLVLYLWIALEYMLINNPNEITNKLVKQSIKSSEFFANIKKLTKVLKPIKTAITLLESANTNLTDCFIQLILLANTIKKLPSQKMCTNEELYEMIDNSTFLQFEEENNEVENKTKPPALKIPNHEVQVLIIKSFFDLKNTVKDLDNDDENSDKSDIDSDNNSNVNSGDVDSNNNSNVESLKVRI</sequence>
<dbReference type="AlphaFoldDB" id="A0A2I1HT40"/>
<comment type="caution">
    <text evidence="2">The sequence shown here is derived from an EMBL/GenBank/DDBJ whole genome shotgun (WGS) entry which is preliminary data.</text>
</comment>
<evidence type="ECO:0000313" key="3">
    <source>
        <dbReference type="Proteomes" id="UP000234323"/>
    </source>
</evidence>
<evidence type="ECO:0000313" key="2">
    <source>
        <dbReference type="EMBL" id="PKY62040.1"/>
    </source>
</evidence>
<protein>
    <submittedName>
        <fullName evidence="2">Uncharacterized protein</fullName>
    </submittedName>
</protein>
<dbReference type="EMBL" id="LLXI01006283">
    <property type="protein sequence ID" value="PKY62040.1"/>
    <property type="molecule type" value="Genomic_DNA"/>
</dbReference>
<accession>A0A2I1HT40</accession>
<reference evidence="2 3" key="1">
    <citation type="submission" date="2015-10" db="EMBL/GenBank/DDBJ databases">
        <title>Genome analyses suggest a sexual origin of heterokaryosis in a supposedly ancient asexual fungus.</title>
        <authorList>
            <person name="Ropars J."/>
            <person name="Sedzielewska K."/>
            <person name="Noel J."/>
            <person name="Charron P."/>
            <person name="Farinelli L."/>
            <person name="Marton T."/>
            <person name="Kruger M."/>
            <person name="Pelin A."/>
            <person name="Brachmann A."/>
            <person name="Corradi N."/>
        </authorList>
    </citation>
    <scope>NUCLEOTIDE SEQUENCE [LARGE SCALE GENOMIC DNA]</scope>
    <source>
        <strain evidence="2 3">A4</strain>
    </source>
</reference>
<gene>
    <name evidence="2" type="ORF">RhiirA4_487836</name>
</gene>
<feature type="region of interest" description="Disordered" evidence="1">
    <location>
        <begin position="150"/>
        <end position="189"/>
    </location>
</feature>